<evidence type="ECO:0000256" key="1">
    <source>
        <dbReference type="ARBA" id="ARBA00009497"/>
    </source>
</evidence>
<dbReference type="GO" id="GO:0016722">
    <property type="term" value="F:oxidoreductase activity, acting on metal ions"/>
    <property type="evidence" value="ECO:0007669"/>
    <property type="project" value="InterPro"/>
</dbReference>
<feature type="domain" description="Ferritin/DPS" evidence="3">
    <location>
        <begin position="18"/>
        <end position="157"/>
    </location>
</feature>
<comment type="similarity">
    <text evidence="1 2">Belongs to the Dps family.</text>
</comment>
<sequence>MKTNILGLPVKESELIVNELNILLSNFQVYYQNLRGIHWNIRGKRFFDLHVKFEELYTDSQMKIDLIAERVLTVGGTPLHTFEDYIKNNQLVVGKNISNDEKAVHLIVASLAHLLKIEREILNKSAAINDEGTNAMMSDFISEQEKTIWMMQAWLEESL</sequence>
<dbReference type="OrthoDB" id="9797023at2"/>
<dbReference type="InterPro" id="IPR008331">
    <property type="entry name" value="Ferritin_DPS_dom"/>
</dbReference>
<dbReference type="PANTHER" id="PTHR42932">
    <property type="entry name" value="GENERAL STRESS PROTEIN 20U"/>
    <property type="match status" value="1"/>
</dbReference>
<dbReference type="GO" id="GO:0008199">
    <property type="term" value="F:ferric iron binding"/>
    <property type="evidence" value="ECO:0007669"/>
    <property type="project" value="InterPro"/>
</dbReference>
<dbReference type="PRINTS" id="PR01346">
    <property type="entry name" value="HELNAPAPROT"/>
</dbReference>
<dbReference type="Proteomes" id="UP000077164">
    <property type="component" value="Unassembled WGS sequence"/>
</dbReference>
<dbReference type="Gene3D" id="1.20.1260.10">
    <property type="match status" value="1"/>
</dbReference>
<gene>
    <name evidence="4" type="ORF">FBFR_06390</name>
</gene>
<dbReference type="CDD" id="cd01043">
    <property type="entry name" value="DPS"/>
    <property type="match status" value="1"/>
</dbReference>
<proteinExistence type="inferred from homology"/>
<name>A0A167YC13_9FLAO</name>
<dbReference type="SUPFAM" id="SSF47240">
    <property type="entry name" value="Ferritin-like"/>
    <property type="match status" value="1"/>
</dbReference>
<dbReference type="AlphaFoldDB" id="A0A167YC13"/>
<comment type="caution">
    <text evidence="4">The sequence shown here is derived from an EMBL/GenBank/DDBJ whole genome shotgun (WGS) entry which is preliminary data.</text>
</comment>
<evidence type="ECO:0000256" key="2">
    <source>
        <dbReference type="RuleBase" id="RU003875"/>
    </source>
</evidence>
<dbReference type="InterPro" id="IPR012347">
    <property type="entry name" value="Ferritin-like"/>
</dbReference>
<evidence type="ECO:0000313" key="5">
    <source>
        <dbReference type="Proteomes" id="UP000077164"/>
    </source>
</evidence>
<evidence type="ECO:0000259" key="3">
    <source>
        <dbReference type="Pfam" id="PF00210"/>
    </source>
</evidence>
<dbReference type="Pfam" id="PF00210">
    <property type="entry name" value="Ferritin"/>
    <property type="match status" value="1"/>
</dbReference>
<dbReference type="PIRSF" id="PIRSF005900">
    <property type="entry name" value="Dps"/>
    <property type="match status" value="1"/>
</dbReference>
<dbReference type="InterPro" id="IPR002177">
    <property type="entry name" value="DPS_DNA-bd"/>
</dbReference>
<keyword evidence="5" id="KW-1185">Reference proteome</keyword>
<reference evidence="4 5" key="1">
    <citation type="submission" date="2016-03" db="EMBL/GenBank/DDBJ databases">
        <title>Draft genome sequence of Flavobacterium fryxellicola DSM 16209.</title>
        <authorList>
            <person name="Shin S.-K."/>
            <person name="Yi H."/>
        </authorList>
    </citation>
    <scope>NUCLEOTIDE SEQUENCE [LARGE SCALE GENOMIC DNA]</scope>
    <source>
        <strain evidence="4 5">DSM 16209</strain>
    </source>
</reference>
<organism evidence="4 5">
    <name type="scientific">Flavobacterium fryxellicola</name>
    <dbReference type="NCBI Taxonomy" id="249352"/>
    <lineage>
        <taxon>Bacteria</taxon>
        <taxon>Pseudomonadati</taxon>
        <taxon>Bacteroidota</taxon>
        <taxon>Flavobacteriia</taxon>
        <taxon>Flavobacteriales</taxon>
        <taxon>Flavobacteriaceae</taxon>
        <taxon>Flavobacterium</taxon>
    </lineage>
</organism>
<dbReference type="STRING" id="249352.SAMN05444395_102163"/>
<dbReference type="InterPro" id="IPR009078">
    <property type="entry name" value="Ferritin-like_SF"/>
</dbReference>
<protein>
    <submittedName>
        <fullName evidence="4">DNA starvation/stationary phase protection protein</fullName>
    </submittedName>
</protein>
<evidence type="ECO:0000313" key="4">
    <source>
        <dbReference type="EMBL" id="OAB29229.1"/>
    </source>
</evidence>
<dbReference type="RefSeq" id="WP_066078912.1">
    <property type="nucleotide sequence ID" value="NZ_FRDK01000002.1"/>
</dbReference>
<dbReference type="InterPro" id="IPR023188">
    <property type="entry name" value="DPS_DNA-bd_CS"/>
</dbReference>
<accession>A0A167YC13</accession>
<dbReference type="PANTHER" id="PTHR42932:SF1">
    <property type="entry name" value="GENERAL STRESS PROTEIN 20U"/>
    <property type="match status" value="1"/>
</dbReference>
<dbReference type="PROSITE" id="PS00818">
    <property type="entry name" value="DPS_1"/>
    <property type="match status" value="1"/>
</dbReference>
<dbReference type="EMBL" id="LVJE01000010">
    <property type="protein sequence ID" value="OAB29229.1"/>
    <property type="molecule type" value="Genomic_DNA"/>
</dbReference>